<gene>
    <name evidence="9" type="ordered locus">Dvul_2080</name>
</gene>
<dbReference type="GO" id="GO:0006281">
    <property type="term" value="P:DNA repair"/>
    <property type="evidence" value="ECO:0007669"/>
    <property type="project" value="InterPro"/>
</dbReference>
<dbReference type="NCBIfam" id="TIGR00644">
    <property type="entry name" value="recJ"/>
    <property type="match status" value="1"/>
</dbReference>
<proteinExistence type="inferred from homology"/>
<keyword evidence="5 9" id="KW-0269">Exonuclease</keyword>
<evidence type="ECO:0000259" key="7">
    <source>
        <dbReference type="Pfam" id="PF02272"/>
    </source>
</evidence>
<keyword evidence="3" id="KW-0540">Nuclease</keyword>
<sequence length="580" mass="62909">MASAHTYGHMKRWIYRPEVEGALPPSASLAERLGISDLLLRLLLRRGLSSVQDMDVYLSPQLRHLAPLEEWPGLAEAAGVITAGITAGMPFAVWGDYDVDGVTSTALVHDVLEFHGVDVRHHLPDRRAEGYGLNVEWIERLAADGVRLLLTVDCGISDVVPISRARELGMTVVVSDHHLPPEVLPPAHAICNPRLACCPCPALAGVGVAFFVMAAVNAALGERSGRRYDMREVLDLVALGTLADVVDLGGQNRILVKNGLLKIAEARRPGMAALKAVAGYNPSASLGAGQVVFGLAPRINAAGRLGEAEMALQLLRARNHGEAAQLAQRLDAMNTDRRVEEDRILEEAKRQAESQAASRMGFVLHGEDWHPGVIGIVASRIVEAYYRPTLILCTEGETLKGSGRSVSEFDLHAGLSQCADLFLGFGGHRQAAGMSLKTSALDALRERFDTVVRQALGDTPLTASLKLDGDLGFEHASDFTVLKELEMLQPFGTGNAEPVFASPPLLVRGLRRFGKAREHVELELTDESCGVTLHAKAWRQSGEFSDRLRGTRIRLAYTPRIDRYSGAASVDLRIRDWQPA</sequence>
<dbReference type="EMBL" id="CP000527">
    <property type="protein sequence ID" value="ABM29096.1"/>
    <property type="molecule type" value="Genomic_DNA"/>
</dbReference>
<keyword evidence="4 9" id="KW-0378">Hydrolase</keyword>
<dbReference type="GO" id="GO:0003676">
    <property type="term" value="F:nucleic acid binding"/>
    <property type="evidence" value="ECO:0007669"/>
    <property type="project" value="InterPro"/>
</dbReference>
<evidence type="ECO:0000256" key="1">
    <source>
        <dbReference type="ARBA" id="ARBA00005915"/>
    </source>
</evidence>
<name>A0A0H3A8Z3_NITV4</name>
<dbReference type="HOGENOM" id="CLU_009736_5_2_7"/>
<feature type="domain" description="DDH" evidence="6">
    <location>
        <begin position="92"/>
        <end position="241"/>
    </location>
</feature>
<dbReference type="PANTHER" id="PTHR30255">
    <property type="entry name" value="SINGLE-STRANDED-DNA-SPECIFIC EXONUCLEASE RECJ"/>
    <property type="match status" value="1"/>
</dbReference>
<dbReference type="InterPro" id="IPR004610">
    <property type="entry name" value="RecJ"/>
</dbReference>
<dbReference type="InterPro" id="IPR038763">
    <property type="entry name" value="DHH_sf"/>
</dbReference>
<dbReference type="Pfam" id="PF17768">
    <property type="entry name" value="RecJ_OB"/>
    <property type="match status" value="1"/>
</dbReference>
<accession>A0A0H3A8Z3</accession>
<dbReference type="Proteomes" id="UP000009173">
    <property type="component" value="Chromosome"/>
</dbReference>
<dbReference type="Gene3D" id="3.10.310.30">
    <property type="match status" value="1"/>
</dbReference>
<evidence type="ECO:0000313" key="10">
    <source>
        <dbReference type="Proteomes" id="UP000009173"/>
    </source>
</evidence>
<dbReference type="SUPFAM" id="SSF64182">
    <property type="entry name" value="DHH phosphoesterases"/>
    <property type="match status" value="1"/>
</dbReference>
<dbReference type="GO" id="GO:0006310">
    <property type="term" value="P:DNA recombination"/>
    <property type="evidence" value="ECO:0007669"/>
    <property type="project" value="InterPro"/>
</dbReference>
<feature type="domain" description="DHHA1" evidence="7">
    <location>
        <begin position="365"/>
        <end position="453"/>
    </location>
</feature>
<evidence type="ECO:0000256" key="4">
    <source>
        <dbReference type="ARBA" id="ARBA00022801"/>
    </source>
</evidence>
<dbReference type="PANTHER" id="PTHR30255:SF2">
    <property type="entry name" value="SINGLE-STRANDED-DNA-SPECIFIC EXONUCLEASE RECJ"/>
    <property type="match status" value="1"/>
</dbReference>
<evidence type="ECO:0000313" key="9">
    <source>
        <dbReference type="EMBL" id="ABM29096.1"/>
    </source>
</evidence>
<dbReference type="GO" id="GO:0008409">
    <property type="term" value="F:5'-3' exonuclease activity"/>
    <property type="evidence" value="ECO:0007669"/>
    <property type="project" value="InterPro"/>
</dbReference>
<protein>
    <recommendedName>
        <fullName evidence="2">Single-stranded-DNA-specific exonuclease RecJ</fullName>
    </recommendedName>
</protein>
<evidence type="ECO:0000256" key="3">
    <source>
        <dbReference type="ARBA" id="ARBA00022722"/>
    </source>
</evidence>
<dbReference type="InterPro" id="IPR001667">
    <property type="entry name" value="DDH_dom"/>
</dbReference>
<dbReference type="InterPro" id="IPR003156">
    <property type="entry name" value="DHHA1_dom"/>
</dbReference>
<dbReference type="KEGG" id="dvl:Dvul_2080"/>
<organism evidence="9 10">
    <name type="scientific">Nitratidesulfovibrio vulgaris (strain DP4)</name>
    <name type="common">Desulfovibrio vulgaris</name>
    <dbReference type="NCBI Taxonomy" id="391774"/>
    <lineage>
        <taxon>Bacteria</taxon>
        <taxon>Pseudomonadati</taxon>
        <taxon>Thermodesulfobacteriota</taxon>
        <taxon>Desulfovibrionia</taxon>
        <taxon>Desulfovibrionales</taxon>
        <taxon>Desulfovibrionaceae</taxon>
        <taxon>Nitratidesulfovibrio</taxon>
    </lineage>
</organism>
<evidence type="ECO:0000259" key="6">
    <source>
        <dbReference type="Pfam" id="PF01368"/>
    </source>
</evidence>
<evidence type="ECO:0000259" key="8">
    <source>
        <dbReference type="Pfam" id="PF17768"/>
    </source>
</evidence>
<dbReference type="InterPro" id="IPR051673">
    <property type="entry name" value="SSDNA_exonuclease_RecJ"/>
</dbReference>
<evidence type="ECO:0000256" key="2">
    <source>
        <dbReference type="ARBA" id="ARBA00019841"/>
    </source>
</evidence>
<dbReference type="Pfam" id="PF01368">
    <property type="entry name" value="DHH"/>
    <property type="match status" value="1"/>
</dbReference>
<feature type="domain" description="RecJ OB" evidence="8">
    <location>
        <begin position="468"/>
        <end position="576"/>
    </location>
</feature>
<dbReference type="InterPro" id="IPR041122">
    <property type="entry name" value="RecJ_OB"/>
</dbReference>
<dbReference type="Pfam" id="PF02272">
    <property type="entry name" value="DHHA1"/>
    <property type="match status" value="1"/>
</dbReference>
<reference evidence="10" key="1">
    <citation type="journal article" date="2009" name="Environ. Microbiol.">
        <title>Contribution of mobile genetic elements to Desulfovibrio vulgaris genome plasticity.</title>
        <authorList>
            <person name="Walker C.B."/>
            <person name="Stolyar S."/>
            <person name="Chivian D."/>
            <person name="Pinel N."/>
            <person name="Gabster J.A."/>
            <person name="Dehal P.S."/>
            <person name="He Z."/>
            <person name="Yang Z.K."/>
            <person name="Yen H.C."/>
            <person name="Zhou J."/>
            <person name="Wall J.D."/>
            <person name="Hazen T.C."/>
            <person name="Arkin A.P."/>
            <person name="Stahl D.A."/>
        </authorList>
    </citation>
    <scope>NUCLEOTIDE SEQUENCE [LARGE SCALE GENOMIC DNA]</scope>
    <source>
        <strain evidence="10">DP4</strain>
    </source>
</reference>
<dbReference type="AlphaFoldDB" id="A0A0H3A8Z3"/>
<dbReference type="Gene3D" id="3.90.1640.30">
    <property type="match status" value="1"/>
</dbReference>
<evidence type="ECO:0000256" key="5">
    <source>
        <dbReference type="ARBA" id="ARBA00022839"/>
    </source>
</evidence>
<comment type="similarity">
    <text evidence="1">Belongs to the RecJ family.</text>
</comment>